<dbReference type="PATRIC" id="fig|1232683.4.peg.2596"/>
<keyword evidence="2" id="KW-1185">Reference proteome</keyword>
<dbReference type="Proteomes" id="UP000028252">
    <property type="component" value="Unassembled WGS sequence"/>
</dbReference>
<dbReference type="AlphaFoldDB" id="A0A081FX64"/>
<sequence>MDFIMASLSNGRRIKCQTNVDDFTKECLDIQLHWAYQANRSVGHLMP</sequence>
<accession>A0A081FX64</accession>
<organism evidence="1 2">
    <name type="scientific">Marinobacterium lacunae</name>
    <dbReference type="NCBI Taxonomy" id="1232683"/>
    <lineage>
        <taxon>Bacteria</taxon>
        <taxon>Pseudomonadati</taxon>
        <taxon>Pseudomonadota</taxon>
        <taxon>Gammaproteobacteria</taxon>
        <taxon>Oceanospirillales</taxon>
        <taxon>Oceanospirillaceae</taxon>
        <taxon>Marinobacterium</taxon>
    </lineage>
</organism>
<comment type="caution">
    <text evidence="1">The sequence shown here is derived from an EMBL/GenBank/DDBJ whole genome shotgun (WGS) entry which is preliminary data.</text>
</comment>
<evidence type="ECO:0008006" key="3">
    <source>
        <dbReference type="Google" id="ProtNLM"/>
    </source>
</evidence>
<dbReference type="EMBL" id="JMQN01000040">
    <property type="protein sequence ID" value="KEA63119.1"/>
    <property type="molecule type" value="Genomic_DNA"/>
</dbReference>
<evidence type="ECO:0000313" key="2">
    <source>
        <dbReference type="Proteomes" id="UP000028252"/>
    </source>
</evidence>
<evidence type="ECO:0000313" key="1">
    <source>
        <dbReference type="EMBL" id="KEA63119.1"/>
    </source>
</evidence>
<reference evidence="1" key="1">
    <citation type="submission" date="2014-04" db="EMBL/GenBank/DDBJ databases">
        <title>Marinobacterium kochiensis sp. nov., isolated from sediment sample collected from Kochi backwaters in Kerala, India.</title>
        <authorList>
            <person name="Singh A."/>
            <person name="Pinnaka A.K."/>
        </authorList>
    </citation>
    <scope>NUCLEOTIDE SEQUENCE [LARGE SCALE GENOMIC DNA]</scope>
    <source>
        <strain evidence="1">AK27</strain>
    </source>
</reference>
<gene>
    <name evidence="1" type="ORF">ADIMK_2643</name>
</gene>
<proteinExistence type="predicted"/>
<protein>
    <recommendedName>
        <fullName evidence="3">Mobile element protein</fullName>
    </recommendedName>
</protein>
<name>A0A081FX64_9GAMM</name>